<evidence type="ECO:0000256" key="5">
    <source>
        <dbReference type="ARBA" id="ARBA00022989"/>
    </source>
</evidence>
<gene>
    <name evidence="8" type="ORF">DFR24_3696</name>
</gene>
<dbReference type="OrthoDB" id="9792760at2"/>
<dbReference type="EMBL" id="SOBT01000010">
    <property type="protein sequence ID" value="TDU26667.1"/>
    <property type="molecule type" value="Genomic_DNA"/>
</dbReference>
<protein>
    <submittedName>
        <fullName evidence="8">Putative oxidoreductase</fullName>
    </submittedName>
</protein>
<evidence type="ECO:0000313" key="8">
    <source>
        <dbReference type="EMBL" id="TDU26667.1"/>
    </source>
</evidence>
<dbReference type="PANTHER" id="PTHR33452:SF1">
    <property type="entry name" value="INNER MEMBRANE PROTEIN YPHA-RELATED"/>
    <property type="match status" value="1"/>
</dbReference>
<evidence type="ECO:0000256" key="6">
    <source>
        <dbReference type="ARBA" id="ARBA00023136"/>
    </source>
</evidence>
<keyword evidence="3" id="KW-1003">Cell membrane</keyword>
<dbReference type="PANTHER" id="PTHR33452">
    <property type="entry name" value="OXIDOREDUCTASE CATD-RELATED"/>
    <property type="match status" value="1"/>
</dbReference>
<evidence type="ECO:0000256" key="7">
    <source>
        <dbReference type="SAM" id="Phobius"/>
    </source>
</evidence>
<dbReference type="InterPro" id="IPR051907">
    <property type="entry name" value="DoxX-like_oxidoreductase"/>
</dbReference>
<comment type="caution">
    <text evidence="8">The sequence shown here is derived from an EMBL/GenBank/DDBJ whole genome shotgun (WGS) entry which is preliminary data.</text>
</comment>
<name>A0A4S3K7H9_9GAMM</name>
<sequence length="126" mass="13177">MNQIQILAAPVGRVLLASLFLLAGLQKIGAYEGTAGYMASQGVPGALLPIVIALEVLGALAIIVGWKTRLFAFLLAGFSLVSAALFHFKPDDAIQMTMFLKNVSIAGGFLLLVAQGAGAYSLDRRA</sequence>
<keyword evidence="6 7" id="KW-0472">Membrane</keyword>
<keyword evidence="9" id="KW-1185">Reference proteome</keyword>
<accession>A0A4S3K7H9</accession>
<dbReference type="InterPro" id="IPR032808">
    <property type="entry name" value="DoxX"/>
</dbReference>
<feature type="transmembrane region" description="Helical" evidence="7">
    <location>
        <begin position="103"/>
        <end position="122"/>
    </location>
</feature>
<dbReference type="Pfam" id="PF07681">
    <property type="entry name" value="DoxX"/>
    <property type="match status" value="1"/>
</dbReference>
<comment type="subcellular location">
    <subcellularLocation>
        <location evidence="1">Cell membrane</location>
        <topology evidence="1">Multi-pass membrane protein</topology>
    </subcellularLocation>
</comment>
<feature type="transmembrane region" description="Helical" evidence="7">
    <location>
        <begin position="70"/>
        <end position="88"/>
    </location>
</feature>
<proteinExistence type="inferred from homology"/>
<comment type="similarity">
    <text evidence="2">Belongs to the DoxX family.</text>
</comment>
<dbReference type="RefSeq" id="WP_133882847.1">
    <property type="nucleotide sequence ID" value="NZ_MWIN01000007.1"/>
</dbReference>
<evidence type="ECO:0000313" key="9">
    <source>
        <dbReference type="Proteomes" id="UP000295341"/>
    </source>
</evidence>
<reference evidence="8 9" key="1">
    <citation type="submission" date="2019-03" db="EMBL/GenBank/DDBJ databases">
        <title>Genomic Encyclopedia of Type Strains, Phase IV (KMG-IV): sequencing the most valuable type-strain genomes for metagenomic binning, comparative biology and taxonomic classification.</title>
        <authorList>
            <person name="Goeker M."/>
        </authorList>
    </citation>
    <scope>NUCLEOTIDE SEQUENCE [LARGE SCALE GENOMIC DNA]</scope>
    <source>
        <strain evidence="8 9">DSM 26377</strain>
    </source>
</reference>
<evidence type="ECO:0000256" key="4">
    <source>
        <dbReference type="ARBA" id="ARBA00022692"/>
    </source>
</evidence>
<evidence type="ECO:0000256" key="2">
    <source>
        <dbReference type="ARBA" id="ARBA00006679"/>
    </source>
</evidence>
<dbReference type="Proteomes" id="UP000295341">
    <property type="component" value="Unassembled WGS sequence"/>
</dbReference>
<feature type="transmembrane region" description="Helical" evidence="7">
    <location>
        <begin position="46"/>
        <end position="63"/>
    </location>
</feature>
<keyword evidence="5 7" id="KW-1133">Transmembrane helix</keyword>
<dbReference type="AlphaFoldDB" id="A0A4S3K7H9"/>
<keyword evidence="4 7" id="KW-0812">Transmembrane</keyword>
<organism evidence="8 9">
    <name type="scientific">Panacagrimonas perspica</name>
    <dbReference type="NCBI Taxonomy" id="381431"/>
    <lineage>
        <taxon>Bacteria</taxon>
        <taxon>Pseudomonadati</taxon>
        <taxon>Pseudomonadota</taxon>
        <taxon>Gammaproteobacteria</taxon>
        <taxon>Nevskiales</taxon>
        <taxon>Nevskiaceae</taxon>
        <taxon>Panacagrimonas</taxon>
    </lineage>
</organism>
<evidence type="ECO:0000256" key="3">
    <source>
        <dbReference type="ARBA" id="ARBA00022475"/>
    </source>
</evidence>
<evidence type="ECO:0000256" key="1">
    <source>
        <dbReference type="ARBA" id="ARBA00004651"/>
    </source>
</evidence>
<dbReference type="GO" id="GO:0005886">
    <property type="term" value="C:plasma membrane"/>
    <property type="evidence" value="ECO:0007669"/>
    <property type="project" value="UniProtKB-SubCell"/>
</dbReference>